<dbReference type="GO" id="GO:0030490">
    <property type="term" value="P:maturation of SSU-rRNA"/>
    <property type="evidence" value="ECO:0007669"/>
    <property type="project" value="TreeGrafter"/>
</dbReference>
<accession>A0AAW2DTS8</accession>
<comment type="similarity">
    <text evidence="1">Belongs to the eukaryotic ribosomal protein eS28 family.</text>
</comment>
<protein>
    <recommendedName>
        <fullName evidence="6">Ribosomal protein S28</fullName>
    </recommendedName>
</protein>
<keyword evidence="2" id="KW-0689">Ribosomal protein</keyword>
<sequence>MNIDVKQAIVTKVVGRTGSRGQVTQVRVRFTDDTNYQIMRNVNGPFREARLNMEKRGIEVDAKCPLCEKAVASTKQALLYCGKICDVWWNWQSCPINLLAETYDIVDVALQILESGISHDLETVFVTAWSIWYNRNQVVHESQGLP</sequence>
<evidence type="ECO:0000256" key="2">
    <source>
        <dbReference type="ARBA" id="ARBA00022980"/>
    </source>
</evidence>
<dbReference type="SUPFAM" id="SSF50249">
    <property type="entry name" value="Nucleic acid-binding proteins"/>
    <property type="match status" value="1"/>
</dbReference>
<dbReference type="Gene3D" id="2.40.50.140">
    <property type="entry name" value="Nucleic acid-binding proteins"/>
    <property type="match status" value="1"/>
</dbReference>
<dbReference type="Proteomes" id="UP001459277">
    <property type="component" value="Unassembled WGS sequence"/>
</dbReference>
<evidence type="ECO:0000313" key="4">
    <source>
        <dbReference type="EMBL" id="KAL0014152.1"/>
    </source>
</evidence>
<evidence type="ECO:0000313" key="5">
    <source>
        <dbReference type="Proteomes" id="UP001459277"/>
    </source>
</evidence>
<dbReference type="PANTHER" id="PTHR10769:SF3">
    <property type="entry name" value="SMALL RIBOSOMAL SUBUNIT PROTEIN ES28"/>
    <property type="match status" value="1"/>
</dbReference>
<dbReference type="InterPro" id="IPR000289">
    <property type="entry name" value="Ribosomal_eS28"/>
</dbReference>
<keyword evidence="3" id="KW-0687">Ribonucleoprotein</keyword>
<dbReference type="EMBL" id="JAZDWU010000001">
    <property type="protein sequence ID" value="KAL0014152.1"/>
    <property type="molecule type" value="Genomic_DNA"/>
</dbReference>
<dbReference type="GO" id="GO:0022627">
    <property type="term" value="C:cytosolic small ribosomal subunit"/>
    <property type="evidence" value="ECO:0007669"/>
    <property type="project" value="TreeGrafter"/>
</dbReference>
<dbReference type="AlphaFoldDB" id="A0AAW2DTS8"/>
<name>A0AAW2DTS8_9ROSI</name>
<comment type="caution">
    <text evidence="4">The sequence shown here is derived from an EMBL/GenBank/DDBJ whole genome shotgun (WGS) entry which is preliminary data.</text>
</comment>
<dbReference type="PANTHER" id="PTHR10769">
    <property type="entry name" value="40S RIBOSOMAL PROTEIN S28"/>
    <property type="match status" value="1"/>
</dbReference>
<evidence type="ECO:0000256" key="3">
    <source>
        <dbReference type="ARBA" id="ARBA00023274"/>
    </source>
</evidence>
<organism evidence="4 5">
    <name type="scientific">Lithocarpus litseifolius</name>
    <dbReference type="NCBI Taxonomy" id="425828"/>
    <lineage>
        <taxon>Eukaryota</taxon>
        <taxon>Viridiplantae</taxon>
        <taxon>Streptophyta</taxon>
        <taxon>Embryophyta</taxon>
        <taxon>Tracheophyta</taxon>
        <taxon>Spermatophyta</taxon>
        <taxon>Magnoliopsida</taxon>
        <taxon>eudicotyledons</taxon>
        <taxon>Gunneridae</taxon>
        <taxon>Pentapetalae</taxon>
        <taxon>rosids</taxon>
        <taxon>fabids</taxon>
        <taxon>Fagales</taxon>
        <taxon>Fagaceae</taxon>
        <taxon>Lithocarpus</taxon>
    </lineage>
</organism>
<gene>
    <name evidence="4" type="ORF">SO802_001221</name>
</gene>
<proteinExistence type="inferred from homology"/>
<dbReference type="GO" id="GO:0000028">
    <property type="term" value="P:ribosomal small subunit assembly"/>
    <property type="evidence" value="ECO:0007669"/>
    <property type="project" value="TreeGrafter"/>
</dbReference>
<dbReference type="InterPro" id="IPR012340">
    <property type="entry name" value="NA-bd_OB-fold"/>
</dbReference>
<dbReference type="GO" id="GO:0006412">
    <property type="term" value="P:translation"/>
    <property type="evidence" value="ECO:0007669"/>
    <property type="project" value="InterPro"/>
</dbReference>
<evidence type="ECO:0000256" key="1">
    <source>
        <dbReference type="ARBA" id="ARBA00005943"/>
    </source>
</evidence>
<dbReference type="Pfam" id="PF01200">
    <property type="entry name" value="Ribosomal_S28e"/>
    <property type="match status" value="1"/>
</dbReference>
<keyword evidence="5" id="KW-1185">Reference proteome</keyword>
<reference evidence="4 5" key="1">
    <citation type="submission" date="2024-01" db="EMBL/GenBank/DDBJ databases">
        <title>A telomere-to-telomere, gap-free genome of sweet tea (Lithocarpus litseifolius).</title>
        <authorList>
            <person name="Zhou J."/>
        </authorList>
    </citation>
    <scope>NUCLEOTIDE SEQUENCE [LARGE SCALE GENOMIC DNA]</scope>
    <source>
        <strain evidence="4">Zhou-2022a</strain>
        <tissue evidence="4">Leaf</tissue>
    </source>
</reference>
<dbReference type="GO" id="GO:0003735">
    <property type="term" value="F:structural constituent of ribosome"/>
    <property type="evidence" value="ECO:0007669"/>
    <property type="project" value="InterPro"/>
</dbReference>
<evidence type="ECO:0008006" key="6">
    <source>
        <dbReference type="Google" id="ProtNLM"/>
    </source>
</evidence>